<keyword evidence="7 9" id="KW-0949">S-adenosyl-L-methionine</keyword>
<keyword evidence="4 9" id="KW-0698">rRNA processing</keyword>
<keyword evidence="5 9" id="KW-0489">Methyltransferase</keyword>
<proteinExistence type="inferred from homology"/>
<evidence type="ECO:0000256" key="1">
    <source>
        <dbReference type="ARBA" id="ARBA00004604"/>
    </source>
</evidence>
<evidence type="ECO:0000256" key="6">
    <source>
        <dbReference type="ARBA" id="ARBA00022679"/>
    </source>
</evidence>
<comment type="function">
    <text evidence="9">Probable methyltransferase required to silence rDNA.</text>
</comment>
<name>A0A814K8T7_9BILA</name>
<evidence type="ECO:0000313" key="15">
    <source>
        <dbReference type="Proteomes" id="UP000663870"/>
    </source>
</evidence>
<dbReference type="Proteomes" id="UP000663854">
    <property type="component" value="Unassembled WGS sequence"/>
</dbReference>
<dbReference type="InterPro" id="IPR007823">
    <property type="entry name" value="RRP8"/>
</dbReference>
<feature type="region of interest" description="Disordered" evidence="10">
    <location>
        <begin position="122"/>
        <end position="146"/>
    </location>
</feature>
<dbReference type="OrthoDB" id="10258825at2759"/>
<dbReference type="Gene3D" id="1.10.10.2150">
    <property type="entry name" value="Ribosomal RNA-processing protein 8, N-terminal domain"/>
    <property type="match status" value="1"/>
</dbReference>
<dbReference type="GO" id="GO:0008168">
    <property type="term" value="F:methyltransferase activity"/>
    <property type="evidence" value="ECO:0007669"/>
    <property type="project" value="UniProtKB-KW"/>
</dbReference>
<dbReference type="Proteomes" id="UP000663823">
    <property type="component" value="Unassembled WGS sequence"/>
</dbReference>
<keyword evidence="6 9" id="KW-0808">Transferase</keyword>
<dbReference type="Proteomes" id="UP000663870">
    <property type="component" value="Unassembled WGS sequence"/>
</dbReference>
<feature type="compositionally biased region" description="Basic and acidic residues" evidence="10">
    <location>
        <begin position="125"/>
        <end position="140"/>
    </location>
</feature>
<keyword evidence="8 9" id="KW-0539">Nucleus</keyword>
<comment type="caution">
    <text evidence="11">The sequence shown here is derived from an EMBL/GenBank/DDBJ whole genome shotgun (WGS) entry which is preliminary data.</text>
</comment>
<reference evidence="11" key="1">
    <citation type="submission" date="2021-02" db="EMBL/GenBank/DDBJ databases">
        <authorList>
            <person name="Nowell W R."/>
        </authorList>
    </citation>
    <scope>NUCLEOTIDE SEQUENCE</scope>
</reference>
<dbReference type="PANTHER" id="PTHR12787">
    <property type="entry name" value="RIBOSOMAL RNA-PROCESSING PROTEIN 8"/>
    <property type="match status" value="1"/>
</dbReference>
<evidence type="ECO:0000256" key="2">
    <source>
        <dbReference type="ARBA" id="ARBA00006301"/>
    </source>
</evidence>
<dbReference type="EMBL" id="CAJNOH010002639">
    <property type="protein sequence ID" value="CAF1304138.1"/>
    <property type="molecule type" value="Genomic_DNA"/>
</dbReference>
<accession>A0A814K8T7</accession>
<dbReference type="GO" id="GO:0006364">
    <property type="term" value="P:rRNA processing"/>
    <property type="evidence" value="ECO:0007669"/>
    <property type="project" value="UniProtKB-UniRule"/>
</dbReference>
<evidence type="ECO:0000256" key="7">
    <source>
        <dbReference type="ARBA" id="ARBA00022691"/>
    </source>
</evidence>
<comment type="similarity">
    <text evidence="2 9">Belongs to the methyltransferase superfamily. RRP8 family.</text>
</comment>
<organism evidence="11 16">
    <name type="scientific">Rotaria sordida</name>
    <dbReference type="NCBI Taxonomy" id="392033"/>
    <lineage>
        <taxon>Eukaryota</taxon>
        <taxon>Metazoa</taxon>
        <taxon>Spiralia</taxon>
        <taxon>Gnathifera</taxon>
        <taxon>Rotifera</taxon>
        <taxon>Eurotatoria</taxon>
        <taxon>Bdelloidea</taxon>
        <taxon>Philodinida</taxon>
        <taxon>Philodinidae</taxon>
        <taxon>Rotaria</taxon>
    </lineage>
</organism>
<evidence type="ECO:0000256" key="3">
    <source>
        <dbReference type="ARBA" id="ARBA00020203"/>
    </source>
</evidence>
<evidence type="ECO:0000256" key="4">
    <source>
        <dbReference type="ARBA" id="ARBA00022552"/>
    </source>
</evidence>
<dbReference type="GO" id="GO:0033553">
    <property type="term" value="C:rDNA heterochromatin"/>
    <property type="evidence" value="ECO:0007669"/>
    <property type="project" value="TreeGrafter"/>
</dbReference>
<dbReference type="FunFam" id="1.10.10.2150:FF:000001">
    <property type="entry name" value="Ribosomal RNA-processing protein 8"/>
    <property type="match status" value="1"/>
</dbReference>
<evidence type="ECO:0000313" key="12">
    <source>
        <dbReference type="EMBL" id="CAF1304138.1"/>
    </source>
</evidence>
<evidence type="ECO:0000256" key="5">
    <source>
        <dbReference type="ARBA" id="ARBA00022603"/>
    </source>
</evidence>
<dbReference type="EMBL" id="CAJOAX010000222">
    <property type="protein sequence ID" value="CAF3542868.1"/>
    <property type="molecule type" value="Genomic_DNA"/>
</dbReference>
<evidence type="ECO:0000256" key="9">
    <source>
        <dbReference type="RuleBase" id="RU365074"/>
    </source>
</evidence>
<dbReference type="EMBL" id="CAJNOO010000854">
    <property type="protein sequence ID" value="CAF1048085.1"/>
    <property type="molecule type" value="Genomic_DNA"/>
</dbReference>
<dbReference type="EMBL" id="CAJNOL010003872">
    <property type="protein sequence ID" value="CAF1576269.1"/>
    <property type="molecule type" value="Genomic_DNA"/>
</dbReference>
<dbReference type="Gene3D" id="3.40.50.150">
    <property type="entry name" value="Vaccinia Virus protein VP39"/>
    <property type="match status" value="1"/>
</dbReference>
<evidence type="ECO:0000313" key="11">
    <source>
        <dbReference type="EMBL" id="CAF1048085.1"/>
    </source>
</evidence>
<evidence type="ECO:0000313" key="13">
    <source>
        <dbReference type="EMBL" id="CAF1576269.1"/>
    </source>
</evidence>
<feature type="region of interest" description="Disordered" evidence="10">
    <location>
        <begin position="25"/>
        <end position="70"/>
    </location>
</feature>
<evidence type="ECO:0000313" key="14">
    <source>
        <dbReference type="EMBL" id="CAF3542868.1"/>
    </source>
</evidence>
<protein>
    <recommendedName>
        <fullName evidence="3 9">Ribosomal RNA-processing protein 8</fullName>
        <ecNumber evidence="9">2.1.1.-</ecNumber>
    </recommendedName>
</protein>
<dbReference type="GO" id="GO:0046015">
    <property type="term" value="P:regulation of transcription by glucose"/>
    <property type="evidence" value="ECO:0007669"/>
    <property type="project" value="TreeGrafter"/>
</dbReference>
<dbReference type="InterPro" id="IPR029063">
    <property type="entry name" value="SAM-dependent_MTases_sf"/>
</dbReference>
<dbReference type="EC" id="2.1.1.-" evidence="9"/>
<dbReference type="GO" id="GO:0042149">
    <property type="term" value="P:cellular response to glucose starvation"/>
    <property type="evidence" value="ECO:0007669"/>
    <property type="project" value="TreeGrafter"/>
</dbReference>
<evidence type="ECO:0000256" key="8">
    <source>
        <dbReference type="ARBA" id="ARBA00023242"/>
    </source>
</evidence>
<dbReference type="GO" id="GO:0005677">
    <property type="term" value="C:chromatin silencing complex"/>
    <property type="evidence" value="ECO:0007669"/>
    <property type="project" value="TreeGrafter"/>
</dbReference>
<keyword evidence="15" id="KW-1185">Reference proteome</keyword>
<evidence type="ECO:0000256" key="10">
    <source>
        <dbReference type="SAM" id="MobiDB-lite"/>
    </source>
</evidence>
<comment type="subcellular location">
    <subcellularLocation>
        <location evidence="1 9">Nucleus</location>
        <location evidence="1 9">Nucleolus</location>
    </subcellularLocation>
</comment>
<dbReference type="PANTHER" id="PTHR12787:SF0">
    <property type="entry name" value="RIBOSOMAL RNA-PROCESSING PROTEIN 8"/>
    <property type="match status" value="1"/>
</dbReference>
<gene>
    <name evidence="13" type="ORF">JXQ802_LOCUS45718</name>
    <name evidence="14" type="ORF">OTI717_LOCUS3894</name>
    <name evidence="12" type="ORF">PYM288_LOCUS30071</name>
    <name evidence="11" type="ORF">RFH988_LOCUS16581</name>
</gene>
<dbReference type="GO" id="GO:0000183">
    <property type="term" value="P:rDNA heterochromatin formation"/>
    <property type="evidence" value="ECO:0007669"/>
    <property type="project" value="TreeGrafter"/>
</dbReference>
<dbReference type="InterPro" id="IPR042036">
    <property type="entry name" value="RRP8_N"/>
</dbReference>
<dbReference type="GO" id="GO:0005730">
    <property type="term" value="C:nucleolus"/>
    <property type="evidence" value="ECO:0007669"/>
    <property type="project" value="UniProtKB-SubCell"/>
</dbReference>
<feature type="compositionally biased region" description="Basic and acidic residues" evidence="10">
    <location>
        <begin position="34"/>
        <end position="57"/>
    </location>
</feature>
<dbReference type="Pfam" id="PF05148">
    <property type="entry name" value="Methyltransf_8"/>
    <property type="match status" value="1"/>
</dbReference>
<dbReference type="GO" id="GO:0032259">
    <property type="term" value="P:methylation"/>
    <property type="evidence" value="ECO:0007669"/>
    <property type="project" value="UniProtKB-KW"/>
</dbReference>
<evidence type="ECO:0000313" key="16">
    <source>
        <dbReference type="Proteomes" id="UP000663882"/>
    </source>
</evidence>
<dbReference type="SUPFAM" id="SSF53335">
    <property type="entry name" value="S-adenosyl-L-methionine-dependent methyltransferases"/>
    <property type="match status" value="1"/>
</dbReference>
<sequence length="378" mass="44055">MPHKKRTNKNHIQVKKILANSELSLLDKKKSKRKSFERIPRHDNNPSDLKREERILNDDSDDDNDNNNNINKKKLALKKHINQELQQQKQSIIPKKSRRNKYYVMNHPELKDIIPNVIKTNKRKHEPDEQNEPPKKKSSQESKPSICDKLVSHMITSRFRYLNEKLYTSTSQEAQQMFEKDPQSFYAYHQGYSTSMSQWPDQPLDEIIAYIRKRSSNLVIVDMGCGDAHLARALKSTHPNIYSFDLVAINEYVQVCDIAHTPLNKNSVDIVIFCLSLMGTNLNDFIYEAHRILRLRGTMKIVEIASRFENQPQKFIRKIESIGFQCSKTNSLDDKNKSSSSSSSSSSKYFYTFDFVKTFEQIKSKSIIKLAPCLHKKR</sequence>
<dbReference type="AlphaFoldDB" id="A0A814K8T7"/>
<dbReference type="Proteomes" id="UP000663882">
    <property type="component" value="Unassembled WGS sequence"/>
</dbReference>